<dbReference type="PANTHER" id="PTHR36978:SF3">
    <property type="entry name" value="P-LOOP CONTAINING NUCLEOSIDE TRIPHOSPHATE HYDROLASE PROTEIN"/>
    <property type="match status" value="1"/>
</dbReference>
<comment type="caution">
    <text evidence="1">The sequence shown here is derived from an EMBL/GenBank/DDBJ whole genome shotgun (WGS) entry which is preliminary data.</text>
</comment>
<proteinExistence type="predicted"/>
<sequence length="226" mass="24664">MRIPGLSITMSVPDYPLQSSLHAPADTSRSIQVIGAGFSRTGTASFTLAVERLLGGPVCHGGSASVLREEGFIKGWVTTTNPELDDEAVKANLKKLLAGYVGVTDNPCAMFVKELVEMYPDAKVICTTRDPESWYRSIQGIVDQANLGWMDVCFSIIPTLRFIGAWRRGMKARRSVIYPESNDIPEGSHFLAHYGKGVCSGAGIVEITRLRTDENLQTCSRYTTAT</sequence>
<dbReference type="InterPro" id="IPR040632">
    <property type="entry name" value="Sulfotransfer_4"/>
</dbReference>
<dbReference type="InterPro" id="IPR027417">
    <property type="entry name" value="P-loop_NTPase"/>
</dbReference>
<reference evidence="1 2" key="1">
    <citation type="submission" date="2024-06" db="EMBL/GenBank/DDBJ databases">
        <title>Complete genome of Phlyctema vagabunda strain 19-DSS-EL-015.</title>
        <authorList>
            <person name="Fiorenzani C."/>
        </authorList>
    </citation>
    <scope>NUCLEOTIDE SEQUENCE [LARGE SCALE GENOMIC DNA]</scope>
    <source>
        <strain evidence="1 2">19-DSS-EL-015</strain>
    </source>
</reference>
<accession>A0ABR4PGW7</accession>
<evidence type="ECO:0000313" key="2">
    <source>
        <dbReference type="Proteomes" id="UP001629113"/>
    </source>
</evidence>
<organism evidence="1 2">
    <name type="scientific">Phlyctema vagabunda</name>
    <dbReference type="NCBI Taxonomy" id="108571"/>
    <lineage>
        <taxon>Eukaryota</taxon>
        <taxon>Fungi</taxon>
        <taxon>Dikarya</taxon>
        <taxon>Ascomycota</taxon>
        <taxon>Pezizomycotina</taxon>
        <taxon>Leotiomycetes</taxon>
        <taxon>Helotiales</taxon>
        <taxon>Dermateaceae</taxon>
        <taxon>Phlyctema</taxon>
    </lineage>
</organism>
<gene>
    <name evidence="1" type="ORF">PVAG01_06503</name>
</gene>
<dbReference type="PANTHER" id="PTHR36978">
    <property type="entry name" value="P-LOOP CONTAINING NUCLEOTIDE TRIPHOSPHATE HYDROLASE"/>
    <property type="match status" value="1"/>
</dbReference>
<dbReference type="Pfam" id="PF17784">
    <property type="entry name" value="Sulfotransfer_4"/>
    <property type="match status" value="1"/>
</dbReference>
<protein>
    <submittedName>
        <fullName evidence="1">Nad dependent epimerase dehydratase</fullName>
    </submittedName>
</protein>
<keyword evidence="2" id="KW-1185">Reference proteome</keyword>
<dbReference type="Proteomes" id="UP001629113">
    <property type="component" value="Unassembled WGS sequence"/>
</dbReference>
<dbReference type="Gene3D" id="3.40.50.300">
    <property type="entry name" value="P-loop containing nucleotide triphosphate hydrolases"/>
    <property type="match status" value="1"/>
</dbReference>
<name>A0ABR4PGW7_9HELO</name>
<evidence type="ECO:0000313" key="1">
    <source>
        <dbReference type="EMBL" id="KAL3422347.1"/>
    </source>
</evidence>
<dbReference type="SUPFAM" id="SSF52540">
    <property type="entry name" value="P-loop containing nucleoside triphosphate hydrolases"/>
    <property type="match status" value="1"/>
</dbReference>
<dbReference type="EMBL" id="JBFCZG010000005">
    <property type="protein sequence ID" value="KAL3422347.1"/>
    <property type="molecule type" value="Genomic_DNA"/>
</dbReference>